<evidence type="ECO:0000256" key="4">
    <source>
        <dbReference type="ARBA" id="ARBA00023049"/>
    </source>
</evidence>
<evidence type="ECO:0000313" key="6">
    <source>
        <dbReference type="Proteomes" id="UP001310022"/>
    </source>
</evidence>
<dbReference type="Pfam" id="PF05013">
    <property type="entry name" value="FGase"/>
    <property type="match status" value="1"/>
</dbReference>
<evidence type="ECO:0000256" key="3">
    <source>
        <dbReference type="ARBA" id="ARBA00022801"/>
    </source>
</evidence>
<dbReference type="SUPFAM" id="SSF53187">
    <property type="entry name" value="Zn-dependent exopeptidases"/>
    <property type="match status" value="1"/>
</dbReference>
<keyword evidence="3" id="KW-0378">Hydrolase</keyword>
<comment type="caution">
    <text evidence="5">The sequence shown here is derived from an EMBL/GenBank/DDBJ whole genome shotgun (WGS) entry which is preliminary data.</text>
</comment>
<dbReference type="PANTHER" id="PTHR31817">
    <property type="match status" value="1"/>
</dbReference>
<dbReference type="AlphaFoldDB" id="A0AAN5AJF1"/>
<keyword evidence="4" id="KW-0482">Metalloprotease</keyword>
<name>A0AAN5AJF1_9BACT</name>
<dbReference type="InterPro" id="IPR012548">
    <property type="entry name" value="MATCAP"/>
</dbReference>
<gene>
    <name evidence="5" type="ORF">PEDI_21220</name>
</gene>
<keyword evidence="2" id="KW-0645">Protease</keyword>
<protein>
    <submittedName>
        <fullName evidence="5">N-formylglutamate amidohydrolase</fullName>
    </submittedName>
</protein>
<reference evidence="5 6" key="1">
    <citation type="submission" date="2021-12" db="EMBL/GenBank/DDBJ databases">
        <title>Genome sequencing of bacteria with rrn-lacking chromosome and rrn-plasmid.</title>
        <authorList>
            <person name="Anda M."/>
            <person name="Iwasaki W."/>
        </authorList>
    </citation>
    <scope>NUCLEOTIDE SEQUENCE [LARGE SCALE GENOMIC DNA]</scope>
    <source>
        <strain evidence="5 6">NBRC 15940</strain>
    </source>
</reference>
<dbReference type="InterPro" id="IPR007709">
    <property type="entry name" value="N-FG_amidohydro"/>
</dbReference>
<dbReference type="GO" id="GO:0080164">
    <property type="term" value="P:regulation of nitric oxide metabolic process"/>
    <property type="evidence" value="ECO:0007669"/>
    <property type="project" value="TreeGrafter"/>
</dbReference>
<accession>A0AAN5AJF1</accession>
<dbReference type="EMBL" id="BQKE01000001">
    <property type="protein sequence ID" value="GJM61570.1"/>
    <property type="molecule type" value="Genomic_DNA"/>
</dbReference>
<comment type="cofactor">
    <cofactor evidence="1">
        <name>Zn(2+)</name>
        <dbReference type="ChEBI" id="CHEBI:29105"/>
    </cofactor>
</comment>
<dbReference type="Proteomes" id="UP001310022">
    <property type="component" value="Unassembled WGS sequence"/>
</dbReference>
<dbReference type="SMART" id="SM01154">
    <property type="entry name" value="DUF1704"/>
    <property type="match status" value="1"/>
</dbReference>
<dbReference type="GO" id="GO:0006508">
    <property type="term" value="P:proteolysis"/>
    <property type="evidence" value="ECO:0007669"/>
    <property type="project" value="UniProtKB-KW"/>
</dbReference>
<evidence type="ECO:0000313" key="5">
    <source>
        <dbReference type="EMBL" id="GJM61570.1"/>
    </source>
</evidence>
<organism evidence="5 6">
    <name type="scientific">Persicobacter diffluens</name>
    <dbReference type="NCBI Taxonomy" id="981"/>
    <lineage>
        <taxon>Bacteria</taxon>
        <taxon>Pseudomonadati</taxon>
        <taxon>Bacteroidota</taxon>
        <taxon>Cytophagia</taxon>
        <taxon>Cytophagales</taxon>
        <taxon>Persicobacteraceae</taxon>
        <taxon>Persicobacter</taxon>
    </lineage>
</organism>
<dbReference type="RefSeq" id="WP_053405585.1">
    <property type="nucleotide sequence ID" value="NZ_BQKE01000001.1"/>
</dbReference>
<sequence length="661" mass="76885">MQKISLDEILANIEQGICFEASHDDDFFIKIHEYVPVVCAAIHNGHRLRPALEENCLLTDKERLYEEDPHTATFIQSMPITLIGNDSRYEYDLNRGVENCVYESAWGKEVWKTPLTEAEKALSLEKHQRFYQVVKALISKLEKMFQAVIVYDLHSYNYKRHDQSFLFNIGIENLDIPRYNRQITHWKNALMRMKSSRLIPDVSVNHIFYGRGELLRFVREHFNNTLVMATEVKKIFMNEDTGQPYPKVIQALAKGFKEAITLNSQQFINDRSNLNFSHKEDVLSSTLPKNVIQFDQKLFKLLSKFELLTPINPINLEQEKRKFFKMNFSENPSFRYKPLTTDAHEFKANMYKLPIAEIEDVHIRQLYLDVIQAYSDKIDMLNTIGTDQFFFNSLRHFGAPNEKDIANAQFLLFGKTPNFGEEEIFDAAQAKDYFYEEGAQYGFNFNIELKENQAADAYVLSRRRKLLLKKSALFNKNRLNALLHHEIGVHVLTGVNAEEQPLKLFQLGMPEYTETQEGLAILSELQSGFLEVKRLRQLALRVMAVNSLIQGNDFKTTYVQLLENYNPDPNQLYYIVARVYRGGGFTKDYLYLSGFKRILQLQSKGRDLNNLFIGKTAIKYLPILNELVDRGMLNKVQHLPKPYLKPSEIDPVLQYLSQSLI</sequence>
<evidence type="ECO:0000256" key="1">
    <source>
        <dbReference type="ARBA" id="ARBA00001947"/>
    </source>
</evidence>
<evidence type="ECO:0000256" key="2">
    <source>
        <dbReference type="ARBA" id="ARBA00022670"/>
    </source>
</evidence>
<dbReference type="GO" id="GO:0008237">
    <property type="term" value="F:metallopeptidase activity"/>
    <property type="evidence" value="ECO:0007669"/>
    <property type="project" value="UniProtKB-KW"/>
</dbReference>
<dbReference type="PANTHER" id="PTHR31817:SF0">
    <property type="entry name" value="CHROMOSOME UNDETERMINED SCAFFOLD_67, WHOLE GENOME SHOTGUN SEQUENCE"/>
    <property type="match status" value="1"/>
</dbReference>
<dbReference type="NCBIfam" id="TIGR02421">
    <property type="entry name" value="QEGLA"/>
    <property type="match status" value="1"/>
</dbReference>
<keyword evidence="6" id="KW-1185">Reference proteome</keyword>
<proteinExistence type="predicted"/>
<dbReference type="Pfam" id="PF08014">
    <property type="entry name" value="MATCAP"/>
    <property type="match status" value="1"/>
</dbReference>
<dbReference type="InterPro" id="IPR012656">
    <property type="entry name" value="CHP02421_QEGLA"/>
</dbReference>
<dbReference type="Gene3D" id="3.40.630.40">
    <property type="entry name" value="Zn-dependent exopeptidases"/>
    <property type="match status" value="1"/>
</dbReference>